<feature type="compositionally biased region" description="Basic and acidic residues" evidence="4">
    <location>
        <begin position="201"/>
        <end position="210"/>
    </location>
</feature>
<feature type="compositionally biased region" description="Low complexity" evidence="4">
    <location>
        <begin position="390"/>
        <end position="399"/>
    </location>
</feature>
<dbReference type="GO" id="GO:0045144">
    <property type="term" value="P:meiotic sister chromatid segregation"/>
    <property type="evidence" value="ECO:0007669"/>
    <property type="project" value="InterPro"/>
</dbReference>
<dbReference type="EMBL" id="BKCP01004960">
    <property type="protein sequence ID" value="GER35169.1"/>
    <property type="molecule type" value="Genomic_DNA"/>
</dbReference>
<keyword evidence="3" id="KW-0175">Coiled coil</keyword>
<sequence>MSKAEGLLILDTMNAAARGEKAAGHYPPNTARRKLADISNIPQKPNPSVQDDRSKSIPIATKAYIEQLQKENVALAKMLAHRNEFLHLVLPSKIIERSGIELERLRLNLIEVQEKNQQLALSHTQMLGELNLGKDRLKTLQHELGCKNGLLNAKKLEGGKAYKVNLIKLPEEAETATIGQDDEKPCNTKRRSRLQSFGKQLHSEENDGNRRSFVRRQSARFKAVESKSAEDSSERDDSKSSNCPLPQESLIESGSNSGSTSVEEDDIPVKVDLTKLPEEEETSTVGRDAEKHRNTKRLRSQSFGSSESLQSENAPNRRLSVRRQSARFNVSELKPTEDEPENDNIRFLERALPDEKAVLENGSNSGSGLATDDDNRGSSGFEYKPPEIGRSSLSRPSRSAAKKVQSYKERPINVKMRRPE</sequence>
<evidence type="ECO:0000313" key="7">
    <source>
        <dbReference type="Proteomes" id="UP000325081"/>
    </source>
</evidence>
<dbReference type="InterPro" id="IPR044693">
    <property type="entry name" value="SGO_plant"/>
</dbReference>
<evidence type="ECO:0000256" key="1">
    <source>
        <dbReference type="ARBA" id="ARBA00010845"/>
    </source>
</evidence>
<feature type="compositionally biased region" description="Low complexity" evidence="4">
    <location>
        <begin position="300"/>
        <end position="312"/>
    </location>
</feature>
<feature type="coiled-coil region" evidence="3">
    <location>
        <begin position="95"/>
        <end position="122"/>
    </location>
</feature>
<reference evidence="7" key="1">
    <citation type="journal article" date="2019" name="Curr. Biol.">
        <title>Genome Sequence of Striga asiatica Provides Insight into the Evolution of Plant Parasitism.</title>
        <authorList>
            <person name="Yoshida S."/>
            <person name="Kim S."/>
            <person name="Wafula E.K."/>
            <person name="Tanskanen J."/>
            <person name="Kim Y.M."/>
            <person name="Honaas L."/>
            <person name="Yang Z."/>
            <person name="Spallek T."/>
            <person name="Conn C.E."/>
            <person name="Ichihashi Y."/>
            <person name="Cheong K."/>
            <person name="Cui S."/>
            <person name="Der J.P."/>
            <person name="Gundlach H."/>
            <person name="Jiao Y."/>
            <person name="Hori C."/>
            <person name="Ishida J.K."/>
            <person name="Kasahara H."/>
            <person name="Kiba T."/>
            <person name="Kim M.S."/>
            <person name="Koo N."/>
            <person name="Laohavisit A."/>
            <person name="Lee Y.H."/>
            <person name="Lumba S."/>
            <person name="McCourt P."/>
            <person name="Mortimer J.C."/>
            <person name="Mutuku J.M."/>
            <person name="Nomura T."/>
            <person name="Sasaki-Sekimoto Y."/>
            <person name="Seto Y."/>
            <person name="Wang Y."/>
            <person name="Wakatake T."/>
            <person name="Sakakibara H."/>
            <person name="Demura T."/>
            <person name="Yamaguchi S."/>
            <person name="Yoneyama K."/>
            <person name="Manabe R.I."/>
            <person name="Nelson D.C."/>
            <person name="Schulman A.H."/>
            <person name="Timko M.P."/>
            <person name="dePamphilis C.W."/>
            <person name="Choi D."/>
            <person name="Shirasu K."/>
        </authorList>
    </citation>
    <scope>NUCLEOTIDE SEQUENCE [LARGE SCALE GENOMIC DNA]</scope>
    <source>
        <strain evidence="7">cv. UVA1</strain>
    </source>
</reference>
<accession>A0A5A7PQX8</accession>
<gene>
    <name evidence="6" type="ORF">STAS_11432</name>
</gene>
<dbReference type="Pfam" id="PF07557">
    <property type="entry name" value="Shugoshin_C"/>
    <property type="match status" value="1"/>
</dbReference>
<feature type="region of interest" description="Disordered" evidence="4">
    <location>
        <begin position="175"/>
        <end position="420"/>
    </location>
</feature>
<feature type="region of interest" description="Disordered" evidence="4">
    <location>
        <begin position="20"/>
        <end position="54"/>
    </location>
</feature>
<feature type="compositionally biased region" description="Basic and acidic residues" evidence="4">
    <location>
        <begin position="267"/>
        <end position="277"/>
    </location>
</feature>
<dbReference type="GO" id="GO:0034090">
    <property type="term" value="P:maintenance of meiotic sister chromatid cohesion"/>
    <property type="evidence" value="ECO:0007669"/>
    <property type="project" value="InterPro"/>
</dbReference>
<evidence type="ECO:0000256" key="2">
    <source>
        <dbReference type="ARBA" id="ARBA00022829"/>
    </source>
</evidence>
<organism evidence="6 7">
    <name type="scientific">Striga asiatica</name>
    <name type="common">Asiatic witchweed</name>
    <name type="synonym">Buchnera asiatica</name>
    <dbReference type="NCBI Taxonomy" id="4170"/>
    <lineage>
        <taxon>Eukaryota</taxon>
        <taxon>Viridiplantae</taxon>
        <taxon>Streptophyta</taxon>
        <taxon>Embryophyta</taxon>
        <taxon>Tracheophyta</taxon>
        <taxon>Spermatophyta</taxon>
        <taxon>Magnoliopsida</taxon>
        <taxon>eudicotyledons</taxon>
        <taxon>Gunneridae</taxon>
        <taxon>Pentapetalae</taxon>
        <taxon>asterids</taxon>
        <taxon>lamiids</taxon>
        <taxon>Lamiales</taxon>
        <taxon>Orobanchaceae</taxon>
        <taxon>Buchnereae</taxon>
        <taxon>Striga</taxon>
    </lineage>
</organism>
<dbReference type="GO" id="GO:0005634">
    <property type="term" value="C:nucleus"/>
    <property type="evidence" value="ECO:0007669"/>
    <property type="project" value="InterPro"/>
</dbReference>
<feature type="compositionally biased region" description="Basic and acidic residues" evidence="4">
    <location>
        <begin position="222"/>
        <end position="239"/>
    </location>
</feature>
<evidence type="ECO:0000256" key="4">
    <source>
        <dbReference type="SAM" id="MobiDB-lite"/>
    </source>
</evidence>
<feature type="compositionally biased region" description="Polar residues" evidence="4">
    <location>
        <begin position="40"/>
        <end position="49"/>
    </location>
</feature>
<dbReference type="Proteomes" id="UP000325081">
    <property type="component" value="Unassembled WGS sequence"/>
</dbReference>
<keyword evidence="2" id="KW-0159">Chromosome partition</keyword>
<comment type="caution">
    <text evidence="6">The sequence shown here is derived from an EMBL/GenBank/DDBJ whole genome shotgun (WGS) entry which is preliminary data.</text>
</comment>
<evidence type="ECO:0000259" key="5">
    <source>
        <dbReference type="Pfam" id="PF07557"/>
    </source>
</evidence>
<evidence type="ECO:0000256" key="3">
    <source>
        <dbReference type="SAM" id="Coils"/>
    </source>
</evidence>
<evidence type="ECO:0000313" key="6">
    <source>
        <dbReference type="EMBL" id="GER35169.1"/>
    </source>
</evidence>
<dbReference type="OrthoDB" id="770508at2759"/>
<name>A0A5A7PQX8_STRAF</name>
<feature type="domain" description="Shugoshin C-terminal" evidence="5">
    <location>
        <begin position="394"/>
        <end position="418"/>
    </location>
</feature>
<feature type="compositionally biased region" description="Basic and acidic residues" evidence="4">
    <location>
        <begin position="406"/>
        <end position="420"/>
    </location>
</feature>
<dbReference type="AlphaFoldDB" id="A0A5A7PQX8"/>
<comment type="similarity">
    <text evidence="1">Belongs to the shugoshin family.</text>
</comment>
<dbReference type="PANTHER" id="PTHR34373:SF9">
    <property type="entry name" value="SHUGOSHIN 2"/>
    <property type="match status" value="1"/>
</dbReference>
<feature type="compositionally biased region" description="Polar residues" evidence="4">
    <location>
        <begin position="250"/>
        <end position="261"/>
    </location>
</feature>
<proteinExistence type="inferred from homology"/>
<dbReference type="PANTHER" id="PTHR34373">
    <property type="entry name" value="SHUGOSHIN 2"/>
    <property type="match status" value="1"/>
</dbReference>
<feature type="compositionally biased region" description="Basic and acidic residues" evidence="4">
    <location>
        <begin position="343"/>
        <end position="358"/>
    </location>
</feature>
<dbReference type="GO" id="GO:0000775">
    <property type="term" value="C:chromosome, centromeric region"/>
    <property type="evidence" value="ECO:0007669"/>
    <property type="project" value="InterPro"/>
</dbReference>
<keyword evidence="7" id="KW-1185">Reference proteome</keyword>
<dbReference type="InterPro" id="IPR011515">
    <property type="entry name" value="Shugoshin_C"/>
</dbReference>
<protein>
    <submittedName>
        <fullName evidence="6">Shugoshin C terminus</fullName>
    </submittedName>
</protein>